<organism evidence="8 9">
    <name type="scientific">Vitis vinifera</name>
    <name type="common">Grape</name>
    <dbReference type="NCBI Taxonomy" id="29760"/>
    <lineage>
        <taxon>Eukaryota</taxon>
        <taxon>Viridiplantae</taxon>
        <taxon>Streptophyta</taxon>
        <taxon>Embryophyta</taxon>
        <taxon>Tracheophyta</taxon>
        <taxon>Spermatophyta</taxon>
        <taxon>Magnoliopsida</taxon>
        <taxon>eudicotyledons</taxon>
        <taxon>Gunneridae</taxon>
        <taxon>Pentapetalae</taxon>
        <taxon>rosids</taxon>
        <taxon>Vitales</taxon>
        <taxon>Vitaceae</taxon>
        <taxon>Viteae</taxon>
        <taxon>Vitis</taxon>
    </lineage>
</organism>
<dbReference type="PANTHER" id="PTHR31072">
    <property type="entry name" value="TRANSCRIPTION FACTOR TCP4-RELATED"/>
    <property type="match status" value="1"/>
</dbReference>
<evidence type="ECO:0000313" key="9">
    <source>
        <dbReference type="Proteomes" id="UP000288805"/>
    </source>
</evidence>
<evidence type="ECO:0000256" key="4">
    <source>
        <dbReference type="ARBA" id="ARBA00023163"/>
    </source>
</evidence>
<dbReference type="Proteomes" id="UP000288805">
    <property type="component" value="Unassembled WGS sequence"/>
</dbReference>
<dbReference type="PROSITE" id="PS51369">
    <property type="entry name" value="TCP"/>
    <property type="match status" value="1"/>
</dbReference>
<feature type="compositionally biased region" description="Basic and acidic residues" evidence="6">
    <location>
        <begin position="95"/>
        <end position="104"/>
    </location>
</feature>
<feature type="region of interest" description="Disordered" evidence="6">
    <location>
        <begin position="82"/>
        <end position="104"/>
    </location>
</feature>
<keyword evidence="5" id="KW-0539">Nucleus</keyword>
<gene>
    <name evidence="8" type="primary">TCP7_1</name>
    <name evidence="8" type="ORF">CK203_097160</name>
</gene>
<keyword evidence="3" id="KW-0238">DNA-binding</keyword>
<keyword evidence="2" id="KW-0805">Transcription regulation</keyword>
<reference evidence="8 9" key="1">
    <citation type="journal article" date="2018" name="PLoS Genet.">
        <title>Population sequencing reveals clonal diversity and ancestral inbreeding in the grapevine cultivar Chardonnay.</title>
        <authorList>
            <person name="Roach M.J."/>
            <person name="Johnson D.L."/>
            <person name="Bohlmann J."/>
            <person name="van Vuuren H.J."/>
            <person name="Jones S.J."/>
            <person name="Pretorius I.S."/>
            <person name="Schmidt S.A."/>
            <person name="Borneman A.R."/>
        </authorList>
    </citation>
    <scope>NUCLEOTIDE SEQUENCE [LARGE SCALE GENOMIC DNA]</scope>
    <source>
        <strain evidence="9">cv. Chardonnay</strain>
        <tissue evidence="8">Leaf</tissue>
    </source>
</reference>
<dbReference type="GO" id="GO:0003700">
    <property type="term" value="F:DNA-binding transcription factor activity"/>
    <property type="evidence" value="ECO:0007669"/>
    <property type="project" value="InterPro"/>
</dbReference>
<comment type="subcellular location">
    <subcellularLocation>
        <location evidence="1">Nucleus</location>
    </subcellularLocation>
</comment>
<evidence type="ECO:0000256" key="3">
    <source>
        <dbReference type="ARBA" id="ARBA00023125"/>
    </source>
</evidence>
<dbReference type="InterPro" id="IPR005333">
    <property type="entry name" value="Transcription_factor_TCP"/>
</dbReference>
<dbReference type="PANTHER" id="PTHR31072:SF239">
    <property type="entry name" value="TRANSCRIPTION FACTOR TCP21-RELATED"/>
    <property type="match status" value="1"/>
</dbReference>
<evidence type="ECO:0000256" key="5">
    <source>
        <dbReference type="ARBA" id="ARBA00023242"/>
    </source>
</evidence>
<evidence type="ECO:0000256" key="1">
    <source>
        <dbReference type="ARBA" id="ARBA00004123"/>
    </source>
</evidence>
<evidence type="ECO:0000256" key="2">
    <source>
        <dbReference type="ARBA" id="ARBA00023015"/>
    </source>
</evidence>
<dbReference type="AlphaFoldDB" id="A0A438EUM6"/>
<evidence type="ECO:0000259" key="7">
    <source>
        <dbReference type="PROSITE" id="PS51369"/>
    </source>
</evidence>
<dbReference type="EMBL" id="QGNW01001181">
    <property type="protein sequence ID" value="RVW51406.1"/>
    <property type="molecule type" value="Genomic_DNA"/>
</dbReference>
<evidence type="ECO:0000256" key="6">
    <source>
        <dbReference type="SAM" id="MobiDB-lite"/>
    </source>
</evidence>
<dbReference type="InterPro" id="IPR017887">
    <property type="entry name" value="TF_TCP_subgr"/>
</dbReference>
<accession>A0A438EUM6</accession>
<sequence>MKRVRSAWEGGRRVAVSCGFGGGGPPPMCPPPVSTSSCRSMIRALLYKLSLSTIFIAHSLSKHLMERLTALLTALLLTPRGSSSPVTGLGGKKPPAKDRHSKVDGRGRRIRMPIICAARVFQLTRELGHKSDGQTIEWLLRQAEPSIIAATGTGTTPASFSSVSVSVRGGGSTSSAALDQKPSQPLLSPTPFILGKRLRGDDDVDGGAKDEVVAAAAAAAAAAGGFWAVPARPDFGQVWSFAAAAAAAPPEMVVQAPTMASQPTISGRFMQQPMGEASAARVGNYLPIAQGHLNLLASLSGAPASSGRRDDDPRFWGFVGERREIEELGFLINPMMKVAMIETGEIQGIMCHLAWINLGKFGLLQIGWHSHACEGWSNGQLARAELQWRSQRRLSLILPCGAFGFCIKMTSPPPPLPSLTGEMAGF</sequence>
<feature type="domain" description="TCP" evidence="7">
    <location>
        <begin position="96"/>
        <end position="150"/>
    </location>
</feature>
<dbReference type="Pfam" id="PF03634">
    <property type="entry name" value="TCP"/>
    <property type="match status" value="1"/>
</dbReference>
<keyword evidence="4" id="KW-0804">Transcription</keyword>
<comment type="caution">
    <text evidence="8">The sequence shown here is derived from an EMBL/GenBank/DDBJ whole genome shotgun (WGS) entry which is preliminary data.</text>
</comment>
<protein>
    <submittedName>
        <fullName evidence="8">Transcription factor TCP7</fullName>
    </submittedName>
</protein>
<evidence type="ECO:0000313" key="8">
    <source>
        <dbReference type="EMBL" id="RVW51406.1"/>
    </source>
</evidence>
<proteinExistence type="predicted"/>
<name>A0A438EUM6_VITVI</name>
<dbReference type="GO" id="GO:0003677">
    <property type="term" value="F:DNA binding"/>
    <property type="evidence" value="ECO:0007669"/>
    <property type="project" value="UniProtKB-KW"/>
</dbReference>
<dbReference type="GO" id="GO:0005634">
    <property type="term" value="C:nucleus"/>
    <property type="evidence" value="ECO:0007669"/>
    <property type="project" value="UniProtKB-SubCell"/>
</dbReference>